<evidence type="ECO:0000313" key="3">
    <source>
        <dbReference type="EMBL" id="AAW27655.1"/>
    </source>
</evidence>
<evidence type="ECO:0000256" key="1">
    <source>
        <dbReference type="ARBA" id="ARBA00022737"/>
    </source>
</evidence>
<name>Q5D951_SCHJA</name>
<dbReference type="GO" id="GO:0031415">
    <property type="term" value="C:NatA complex"/>
    <property type="evidence" value="ECO:0007669"/>
    <property type="project" value="TreeGrafter"/>
</dbReference>
<dbReference type="InterPro" id="IPR021183">
    <property type="entry name" value="NatA_aux_su"/>
</dbReference>
<proteinExistence type="evidence at transcript level"/>
<protein>
    <submittedName>
        <fullName evidence="3">SJCHGC07541 protein</fullName>
    </submittedName>
</protein>
<dbReference type="SUPFAM" id="SSF48452">
    <property type="entry name" value="TPR-like"/>
    <property type="match status" value="1"/>
</dbReference>
<reference evidence="3" key="1">
    <citation type="submission" date="2004-11" db="EMBL/GenBank/DDBJ databases">
        <title>The full-length cDNA sequences of Schistosoma japonicum genes.</title>
        <authorList>
            <person name="Han Z."/>
        </authorList>
    </citation>
    <scope>NUCLEOTIDE SEQUENCE</scope>
</reference>
<dbReference type="PANTHER" id="PTHR22767:SF2">
    <property type="entry name" value="N(ALPHA)-ACETYLTRANSFERASE 15_16, ISOFORM A"/>
    <property type="match status" value="1"/>
</dbReference>
<keyword evidence="2" id="KW-0802">TPR repeat</keyword>
<dbReference type="Gene3D" id="1.25.40.1040">
    <property type="match status" value="1"/>
</dbReference>
<dbReference type="PANTHER" id="PTHR22767">
    <property type="entry name" value="N-TERMINAL ACETYLTRANSFERASE-RELATED"/>
    <property type="match status" value="1"/>
</dbReference>
<keyword evidence="1" id="KW-0677">Repeat</keyword>
<evidence type="ECO:0000256" key="2">
    <source>
        <dbReference type="ARBA" id="ARBA00022803"/>
    </source>
</evidence>
<organism evidence="3">
    <name type="scientific">Schistosoma japonicum</name>
    <name type="common">Blood fluke</name>
    <dbReference type="NCBI Taxonomy" id="6182"/>
    <lineage>
        <taxon>Eukaryota</taxon>
        <taxon>Metazoa</taxon>
        <taxon>Spiralia</taxon>
        <taxon>Lophotrochozoa</taxon>
        <taxon>Platyhelminthes</taxon>
        <taxon>Trematoda</taxon>
        <taxon>Digenea</taxon>
        <taxon>Strigeidida</taxon>
        <taxon>Schistosomatoidea</taxon>
        <taxon>Schistosomatidae</taxon>
        <taxon>Schistosoma</taxon>
    </lineage>
</organism>
<dbReference type="InterPro" id="IPR011990">
    <property type="entry name" value="TPR-like_helical_dom_sf"/>
</dbReference>
<reference evidence="3" key="2">
    <citation type="journal article" date="2006" name="PLoS Pathog.">
        <title>New perspectives on host-parasite interplay by comparative transcriptomic and proteomic analyses of Schistosoma japonicum.</title>
        <authorList>
            <person name="Liu F."/>
            <person name="Lu J."/>
            <person name="Hu W."/>
            <person name="Wang S.Y."/>
            <person name="Cui S.J."/>
            <person name="Chi M."/>
            <person name="Yan Q."/>
            <person name="Wang X.R."/>
            <person name="Song H.D."/>
            <person name="Xu X.N."/>
            <person name="Wang J.J."/>
            <person name="Zhang X.L."/>
            <person name="Zhang X."/>
            <person name="Wang Z.Q."/>
            <person name="Xue C.L."/>
            <person name="Brindley P.J."/>
            <person name="McManus D.P."/>
            <person name="Yang P.Y."/>
            <person name="Feng Z."/>
            <person name="Chen Z."/>
            <person name="Han Z.G."/>
        </authorList>
    </citation>
    <scope>NUCLEOTIDE SEQUENCE</scope>
</reference>
<dbReference type="Pfam" id="PF12569">
    <property type="entry name" value="NatA_aux_su"/>
    <property type="match status" value="1"/>
</dbReference>
<dbReference type="AlphaFoldDB" id="Q5D951"/>
<dbReference type="EMBL" id="AY815923">
    <property type="protein sequence ID" value="AAW27655.1"/>
    <property type="molecule type" value="mRNA"/>
</dbReference>
<sequence>MVLNYCSGDEFLQRLDAYLKPYIRKGVPPLFIQLVELFDDPKKLRAFESLLSEYRKNMNVTGYLDAHDNNEREAPTTLVWLNYLSAQYYNFKKEYQEAIDIIDTQLLSTPTLVDFYVLKADVFHDAGDYITASRWMEEAQSLDTADRFINARCTKFMVEAHRLEDATNMASKFTRGNTSPKEYCRRCSACGFC</sequence>
<accession>Q5D951</accession>